<name>A0ABV8QYM3_9MICC</name>
<dbReference type="EMBL" id="JBHSCQ010000005">
    <property type="protein sequence ID" value="MFC4264933.1"/>
    <property type="molecule type" value="Genomic_DNA"/>
</dbReference>
<evidence type="ECO:0000313" key="4">
    <source>
        <dbReference type="EMBL" id="MFC4264933.1"/>
    </source>
</evidence>
<gene>
    <name evidence="4" type="ORF">ACFOW9_04890</name>
</gene>
<dbReference type="RefSeq" id="WP_230066546.1">
    <property type="nucleotide sequence ID" value="NZ_BAABLL010000019.1"/>
</dbReference>
<dbReference type="InterPro" id="IPR003593">
    <property type="entry name" value="AAA+_ATPase"/>
</dbReference>
<sequence length="270" mass="28758">MSGIELKAVSIRLANESIVHNVDLSIPSGAFLAVVGPNGSGKTTLLRAIYRAVKLSAGAIFIRDRDVSRIPMAAAARQRAVVPQFQDADVALTAADIVGTGRHTHTPWWAVQRPTEQDAVLDALQMAGAKELAGRMFGTLSGGERQRVLLARALAQKAETLLLDEPTNHLDARAQLELMELLSNLTLTRVAVLHDLDQALAYADLIAVMHAGQVVATGPPAEVLTNELTSKVFGVRSSIMKHPLTGRPHLLTAPLPDAAADVVPAAVRTY</sequence>
<dbReference type="Gene3D" id="3.40.50.300">
    <property type="entry name" value="P-loop containing nucleotide triphosphate hydrolases"/>
    <property type="match status" value="1"/>
</dbReference>
<dbReference type="InterPro" id="IPR017871">
    <property type="entry name" value="ABC_transporter-like_CS"/>
</dbReference>
<dbReference type="GO" id="GO:0005524">
    <property type="term" value="F:ATP binding"/>
    <property type="evidence" value="ECO:0007669"/>
    <property type="project" value="UniProtKB-KW"/>
</dbReference>
<feature type="domain" description="ABC transporter" evidence="3">
    <location>
        <begin position="4"/>
        <end position="236"/>
    </location>
</feature>
<evidence type="ECO:0000256" key="1">
    <source>
        <dbReference type="ARBA" id="ARBA00022741"/>
    </source>
</evidence>
<reference evidence="5" key="1">
    <citation type="journal article" date="2019" name="Int. J. Syst. Evol. Microbiol.">
        <title>The Global Catalogue of Microorganisms (GCM) 10K type strain sequencing project: providing services to taxonomists for standard genome sequencing and annotation.</title>
        <authorList>
            <consortium name="The Broad Institute Genomics Platform"/>
            <consortium name="The Broad Institute Genome Sequencing Center for Infectious Disease"/>
            <person name="Wu L."/>
            <person name="Ma J."/>
        </authorList>
    </citation>
    <scope>NUCLEOTIDE SEQUENCE [LARGE SCALE GENOMIC DNA]</scope>
    <source>
        <strain evidence="5">CGMCC 1.10698</strain>
    </source>
</reference>
<dbReference type="InterPro" id="IPR003439">
    <property type="entry name" value="ABC_transporter-like_ATP-bd"/>
</dbReference>
<protein>
    <submittedName>
        <fullName evidence="4">ABC transporter ATP-binding protein</fullName>
    </submittedName>
</protein>
<dbReference type="SMART" id="SM00382">
    <property type="entry name" value="AAA"/>
    <property type="match status" value="1"/>
</dbReference>
<organism evidence="4 5">
    <name type="scientific">Arthrobacter cryoconiti</name>
    <dbReference type="NCBI Taxonomy" id="748907"/>
    <lineage>
        <taxon>Bacteria</taxon>
        <taxon>Bacillati</taxon>
        <taxon>Actinomycetota</taxon>
        <taxon>Actinomycetes</taxon>
        <taxon>Micrococcales</taxon>
        <taxon>Micrococcaceae</taxon>
        <taxon>Arthrobacter</taxon>
    </lineage>
</organism>
<evidence type="ECO:0000256" key="2">
    <source>
        <dbReference type="ARBA" id="ARBA00022840"/>
    </source>
</evidence>
<dbReference type="InterPro" id="IPR027417">
    <property type="entry name" value="P-loop_NTPase"/>
</dbReference>
<comment type="caution">
    <text evidence="4">The sequence shown here is derived from an EMBL/GenBank/DDBJ whole genome shotgun (WGS) entry which is preliminary data.</text>
</comment>
<dbReference type="PROSITE" id="PS00211">
    <property type="entry name" value="ABC_TRANSPORTER_1"/>
    <property type="match status" value="1"/>
</dbReference>
<proteinExistence type="predicted"/>
<dbReference type="PANTHER" id="PTHR42794">
    <property type="entry name" value="HEMIN IMPORT ATP-BINDING PROTEIN HMUV"/>
    <property type="match status" value="1"/>
</dbReference>
<dbReference type="PANTHER" id="PTHR42794:SF2">
    <property type="entry name" value="ABC TRANSPORTER ATP-BINDING PROTEIN"/>
    <property type="match status" value="1"/>
</dbReference>
<evidence type="ECO:0000313" key="5">
    <source>
        <dbReference type="Proteomes" id="UP001595773"/>
    </source>
</evidence>
<dbReference type="Proteomes" id="UP001595773">
    <property type="component" value="Unassembled WGS sequence"/>
</dbReference>
<keyword evidence="5" id="KW-1185">Reference proteome</keyword>
<dbReference type="PROSITE" id="PS50893">
    <property type="entry name" value="ABC_TRANSPORTER_2"/>
    <property type="match status" value="1"/>
</dbReference>
<evidence type="ECO:0000259" key="3">
    <source>
        <dbReference type="PROSITE" id="PS50893"/>
    </source>
</evidence>
<dbReference type="Pfam" id="PF00005">
    <property type="entry name" value="ABC_tran"/>
    <property type="match status" value="1"/>
</dbReference>
<keyword evidence="1" id="KW-0547">Nucleotide-binding</keyword>
<accession>A0ABV8QYM3</accession>
<dbReference type="CDD" id="cd03214">
    <property type="entry name" value="ABC_Iron-Siderophores_B12_Hemin"/>
    <property type="match status" value="1"/>
</dbReference>
<keyword evidence="2 4" id="KW-0067">ATP-binding</keyword>
<dbReference type="SUPFAM" id="SSF52540">
    <property type="entry name" value="P-loop containing nucleoside triphosphate hydrolases"/>
    <property type="match status" value="1"/>
</dbReference>